<gene>
    <name evidence="2" type="ORF">CKO31_24005</name>
</gene>
<comment type="caution">
    <text evidence="2">The sequence shown here is derived from an EMBL/GenBank/DDBJ whole genome shotgun (WGS) entry which is preliminary data.</text>
</comment>
<proteinExistence type="predicted"/>
<organism evidence="2 3">
    <name type="scientific">Thiohalocapsa halophila</name>
    <dbReference type="NCBI Taxonomy" id="69359"/>
    <lineage>
        <taxon>Bacteria</taxon>
        <taxon>Pseudomonadati</taxon>
        <taxon>Pseudomonadota</taxon>
        <taxon>Gammaproteobacteria</taxon>
        <taxon>Chromatiales</taxon>
        <taxon>Chromatiaceae</taxon>
        <taxon>Thiohalocapsa</taxon>
    </lineage>
</organism>
<dbReference type="RefSeq" id="WP_200242985.1">
    <property type="nucleotide sequence ID" value="NZ_NRRV01000114.1"/>
</dbReference>
<protein>
    <submittedName>
        <fullName evidence="2">Uncharacterized protein</fullName>
    </submittedName>
</protein>
<accession>A0ABS1CPM1</accession>
<feature type="region of interest" description="Disordered" evidence="1">
    <location>
        <begin position="1"/>
        <end position="20"/>
    </location>
</feature>
<dbReference type="Proteomes" id="UP000748752">
    <property type="component" value="Unassembled WGS sequence"/>
</dbReference>
<reference evidence="2 3" key="1">
    <citation type="journal article" date="2020" name="Microorganisms">
        <title>Osmotic Adaptation and Compatible Solute Biosynthesis of Phototrophic Bacteria as Revealed from Genome Analyses.</title>
        <authorList>
            <person name="Imhoff J.F."/>
            <person name="Rahn T."/>
            <person name="Kunzel S."/>
            <person name="Keller A."/>
            <person name="Neulinger S.C."/>
        </authorList>
    </citation>
    <scope>NUCLEOTIDE SEQUENCE [LARGE SCALE GENOMIC DNA]</scope>
    <source>
        <strain evidence="2 3">DSM 6210</strain>
    </source>
</reference>
<evidence type="ECO:0000313" key="3">
    <source>
        <dbReference type="Proteomes" id="UP000748752"/>
    </source>
</evidence>
<sequence length="133" mass="14485">MARRRTARTPAPRDEAADQRQARGLLARLAELLRRIDHPRAQEVDAVLATFDTDPAAAWQRLDGNAWWAGAGSLAAESLVEPEALPAAERAAAMQELRALLIDLAELLRARGPTNPGLSSWLLAFRNWDAAGV</sequence>
<evidence type="ECO:0000313" key="2">
    <source>
        <dbReference type="EMBL" id="MBK1633749.1"/>
    </source>
</evidence>
<evidence type="ECO:0000256" key="1">
    <source>
        <dbReference type="SAM" id="MobiDB-lite"/>
    </source>
</evidence>
<feature type="compositionally biased region" description="Basic and acidic residues" evidence="1">
    <location>
        <begin position="11"/>
        <end position="20"/>
    </location>
</feature>
<name>A0ABS1CPM1_9GAMM</name>
<keyword evidence="3" id="KW-1185">Reference proteome</keyword>
<dbReference type="EMBL" id="NRRV01000114">
    <property type="protein sequence ID" value="MBK1633749.1"/>
    <property type="molecule type" value="Genomic_DNA"/>
</dbReference>